<dbReference type="RefSeq" id="WP_085492543.1">
    <property type="nucleotide sequence ID" value="NZ_FXAZ01000001.1"/>
</dbReference>
<evidence type="ECO:0000313" key="2">
    <source>
        <dbReference type="Proteomes" id="UP000193834"/>
    </source>
</evidence>
<keyword evidence="2" id="KW-1185">Reference proteome</keyword>
<reference evidence="1 2" key="1">
    <citation type="submission" date="2017-04" db="EMBL/GenBank/DDBJ databases">
        <authorList>
            <person name="Afonso C.L."/>
            <person name="Miller P.J."/>
            <person name="Scott M.A."/>
            <person name="Spackman E."/>
            <person name="Goraichik I."/>
            <person name="Dimitrov K.M."/>
            <person name="Suarez D.L."/>
            <person name="Swayne D.E."/>
        </authorList>
    </citation>
    <scope>NUCLEOTIDE SEQUENCE [LARGE SCALE GENOMIC DNA]</scope>
    <source>
        <strain evidence="1 2">11</strain>
    </source>
</reference>
<proteinExistence type="predicted"/>
<dbReference type="Proteomes" id="UP000193834">
    <property type="component" value="Unassembled WGS sequence"/>
</dbReference>
<sequence>MIKGEEVSIKVHCIVSSLCEVIREQSHIDYRPFYFGLWDAPFDVTVEGEFTYYQHDLNHQHYYTSFERLFGAKVHVWYDFEAGCEANFTRLKDLVEHSSQERYVAAQIDMSLMPERENKFSQKPFPHFMILRSTSEKQEWLMIDADFRWRGVVPVHKVEEAFVGNAFGGGFYVDANELQEAAPQRVEEYGAAVFRKENALTMRLKEVIEDMVRGRNGLSIEQLTRAVRQLPVLAIRKYSYEHALMYFLDETDEDDSMFETYCDRIEELVKGYHQVQYMCIKMGMTKNGKLLEGVLSKLEEMERIEASIKQEVQRLYHIWRRKMLEDASQGQNPQHVIMRKERAR</sequence>
<dbReference type="OrthoDB" id="177586at2"/>
<dbReference type="EMBL" id="FXAZ01000001">
    <property type="protein sequence ID" value="SMG11317.1"/>
    <property type="molecule type" value="Genomic_DNA"/>
</dbReference>
<dbReference type="InterPro" id="IPR046047">
    <property type="entry name" value="DUF6005"/>
</dbReference>
<evidence type="ECO:0000313" key="1">
    <source>
        <dbReference type="EMBL" id="SMG11317.1"/>
    </source>
</evidence>
<organism evidence="1 2">
    <name type="scientific">Paenibacillus aquistagni</name>
    <dbReference type="NCBI Taxonomy" id="1852522"/>
    <lineage>
        <taxon>Bacteria</taxon>
        <taxon>Bacillati</taxon>
        <taxon>Bacillota</taxon>
        <taxon>Bacilli</taxon>
        <taxon>Bacillales</taxon>
        <taxon>Paenibacillaceae</taxon>
        <taxon>Paenibacillus</taxon>
    </lineage>
</organism>
<evidence type="ECO:0008006" key="3">
    <source>
        <dbReference type="Google" id="ProtNLM"/>
    </source>
</evidence>
<accession>A0A1X7IB56</accession>
<protein>
    <recommendedName>
        <fullName evidence="3">Petrobactin biosynthesis protein AsbE</fullName>
    </recommendedName>
</protein>
<name>A0A1X7IB56_9BACL</name>
<gene>
    <name evidence="1" type="ORF">SAMN06295960_0253</name>
</gene>
<dbReference type="STRING" id="1852522.SAMN06295960_0253"/>
<dbReference type="AlphaFoldDB" id="A0A1X7IB56"/>
<dbReference type="Pfam" id="PF19468">
    <property type="entry name" value="DUF6005"/>
    <property type="match status" value="1"/>
</dbReference>